<protein>
    <recommendedName>
        <fullName evidence="1">KIB1-4 beta-propeller domain-containing protein</fullName>
    </recommendedName>
</protein>
<name>A0AAU9SHT0_THLAR</name>
<dbReference type="InterPro" id="IPR050942">
    <property type="entry name" value="F-box_BR-signaling"/>
</dbReference>
<proteinExistence type="predicted"/>
<reference evidence="2 3" key="1">
    <citation type="submission" date="2022-03" db="EMBL/GenBank/DDBJ databases">
        <authorList>
            <person name="Nunn A."/>
            <person name="Chopra R."/>
            <person name="Nunn A."/>
            <person name="Contreras Garrido A."/>
        </authorList>
    </citation>
    <scope>NUCLEOTIDE SEQUENCE [LARGE SCALE GENOMIC DNA]</scope>
</reference>
<gene>
    <name evidence="2" type="ORF">TAV2_LOCUS17278</name>
</gene>
<dbReference type="Proteomes" id="UP000836841">
    <property type="component" value="Chromosome 5"/>
</dbReference>
<feature type="domain" description="KIB1-4 beta-propeller" evidence="1">
    <location>
        <begin position="71"/>
        <end position="343"/>
    </location>
</feature>
<organism evidence="2 3">
    <name type="scientific">Thlaspi arvense</name>
    <name type="common">Field penny-cress</name>
    <dbReference type="NCBI Taxonomy" id="13288"/>
    <lineage>
        <taxon>Eukaryota</taxon>
        <taxon>Viridiplantae</taxon>
        <taxon>Streptophyta</taxon>
        <taxon>Embryophyta</taxon>
        <taxon>Tracheophyta</taxon>
        <taxon>Spermatophyta</taxon>
        <taxon>Magnoliopsida</taxon>
        <taxon>eudicotyledons</taxon>
        <taxon>Gunneridae</taxon>
        <taxon>Pentapetalae</taxon>
        <taxon>rosids</taxon>
        <taxon>malvids</taxon>
        <taxon>Brassicales</taxon>
        <taxon>Brassicaceae</taxon>
        <taxon>Thlaspideae</taxon>
        <taxon>Thlaspi</taxon>
    </lineage>
</organism>
<sequence>MSQLFCRISKKLPSARNRSLCFRRSEFSTATTPYLLLGSDVAGDSSCGGKSVNFNLYDPTKQENVKIENQILSKELHESRRIGSSRGWLALMNKNDSTVRLTNMFNNPTKKKKTISLPPLARDRFEHLVNVSVSSSPNEQEEEDFVVAVKFFGSRVSLCRLGDSEWTRIDVPCPSFHSSTVIFSERDRRFYLNNCNPDYTGPTDFTPNSNPGLLTPVSGYKRFLFSDFLDEMPELENEMRLSRFKIQQQLVESSSGQSFIVCWFVERLTDKGEAVPWGDKSYNNKELCKKTHKIMVFRQDTEQGLGPYTDDIGDLCIFLGDNESFCLSAKDHPGLNPNSVYFAGHGSGFGICDLTSRTIRYLSSDSTPSPGRMFWIPPTTSQLELEEEEISFS</sequence>
<dbReference type="InterPro" id="IPR005174">
    <property type="entry name" value="KIB1-4_b-propeller"/>
</dbReference>
<dbReference type="PANTHER" id="PTHR44259:SF90">
    <property type="entry name" value="DUF295 DOMAIN-CONTAINING PROTEIN"/>
    <property type="match status" value="1"/>
</dbReference>
<dbReference type="PANTHER" id="PTHR44259">
    <property type="entry name" value="OS07G0183000 PROTEIN-RELATED"/>
    <property type="match status" value="1"/>
</dbReference>
<accession>A0AAU9SHT0</accession>
<dbReference type="AlphaFoldDB" id="A0AAU9SHT0"/>
<dbReference type="EMBL" id="OU466861">
    <property type="protein sequence ID" value="CAH2066278.1"/>
    <property type="molecule type" value="Genomic_DNA"/>
</dbReference>
<dbReference type="Pfam" id="PF03478">
    <property type="entry name" value="Beta-prop_KIB1-4"/>
    <property type="match status" value="1"/>
</dbReference>
<keyword evidence="3" id="KW-1185">Reference proteome</keyword>
<evidence type="ECO:0000313" key="3">
    <source>
        <dbReference type="Proteomes" id="UP000836841"/>
    </source>
</evidence>
<evidence type="ECO:0000313" key="2">
    <source>
        <dbReference type="EMBL" id="CAH2066278.1"/>
    </source>
</evidence>
<evidence type="ECO:0000259" key="1">
    <source>
        <dbReference type="Pfam" id="PF03478"/>
    </source>
</evidence>